<keyword evidence="9" id="KW-1185">Reference proteome</keyword>
<dbReference type="NCBIfam" id="TIGR01189">
    <property type="entry name" value="ccmA"/>
    <property type="match status" value="1"/>
</dbReference>
<dbReference type="InterPro" id="IPR027417">
    <property type="entry name" value="P-loop_NTPase"/>
</dbReference>
<dbReference type="PANTHER" id="PTHR43499:SF1">
    <property type="entry name" value="ABC TRANSPORTER I FAMILY MEMBER 1"/>
    <property type="match status" value="1"/>
</dbReference>
<proteinExistence type="predicted"/>
<keyword evidence="3" id="KW-0201">Cytochrome c-type biogenesis</keyword>
<keyword evidence="5" id="KW-1278">Translocase</keyword>
<feature type="domain" description="ABC transporter" evidence="7">
    <location>
        <begin position="42"/>
        <end position="224"/>
    </location>
</feature>
<dbReference type="InterPro" id="IPR005895">
    <property type="entry name" value="ABC_transptr_haem_export_CcmA"/>
</dbReference>
<evidence type="ECO:0000256" key="4">
    <source>
        <dbReference type="ARBA" id="ARBA00022840"/>
    </source>
</evidence>
<reference evidence="8 9" key="1">
    <citation type="submission" date="2019-04" db="EMBL/GenBank/DDBJ databases">
        <authorList>
            <person name="Yang Y."/>
            <person name="Wei D."/>
        </authorList>
    </citation>
    <scope>NUCLEOTIDE SEQUENCE [LARGE SCALE GENOMIC DNA]</scope>
    <source>
        <strain evidence="8 9">L-1-4w-11</strain>
    </source>
</reference>
<gene>
    <name evidence="8" type="primary">ccmA</name>
    <name evidence="8" type="ORF">FBR43_04560</name>
</gene>
<dbReference type="Proteomes" id="UP000309138">
    <property type="component" value="Unassembled WGS sequence"/>
</dbReference>
<evidence type="ECO:0000256" key="3">
    <source>
        <dbReference type="ARBA" id="ARBA00022748"/>
    </source>
</evidence>
<keyword evidence="4 8" id="KW-0067">ATP-binding</keyword>
<dbReference type="OrthoDB" id="9800654at2"/>
<dbReference type="GO" id="GO:0016887">
    <property type="term" value="F:ATP hydrolysis activity"/>
    <property type="evidence" value="ECO:0007669"/>
    <property type="project" value="InterPro"/>
</dbReference>
<dbReference type="EMBL" id="SWKR01000002">
    <property type="protein sequence ID" value="TKD50110.1"/>
    <property type="molecule type" value="Genomic_DNA"/>
</dbReference>
<name>A0A4U1L1Q1_9SPHN</name>
<sequence>MDRHRRAARRSGPSCCGARGGASFRPFGRRHARARGRGRVSLTFDGVTCARGGRVLFTELSFMVPAGGALMVLGPNGVGKSSLVRVAAGLLAPVAGQVERPERLALAGEAAALDAELPLAKALGFWAAIDGRGDAVAAALGAMALADLVQVPVRLLSTGQRKRAALARVIASGAALWLLDEPANGLDAAATRLLEAAIAAHRAGGGAVLVATHVPVAVPDAQELRL</sequence>
<evidence type="ECO:0000313" key="9">
    <source>
        <dbReference type="Proteomes" id="UP000309138"/>
    </source>
</evidence>
<dbReference type="GO" id="GO:0022857">
    <property type="term" value="F:transmembrane transporter activity"/>
    <property type="evidence" value="ECO:0007669"/>
    <property type="project" value="InterPro"/>
</dbReference>
<dbReference type="PROSITE" id="PS50893">
    <property type="entry name" value="ABC_TRANSPORTER_2"/>
    <property type="match status" value="1"/>
</dbReference>
<keyword evidence="2" id="KW-0547">Nucleotide-binding</keyword>
<dbReference type="GO" id="GO:0005524">
    <property type="term" value="F:ATP binding"/>
    <property type="evidence" value="ECO:0007669"/>
    <property type="project" value="UniProtKB-KW"/>
</dbReference>
<dbReference type="PANTHER" id="PTHR43499">
    <property type="entry name" value="ABC TRANSPORTER I FAMILY MEMBER 1"/>
    <property type="match status" value="1"/>
</dbReference>
<evidence type="ECO:0000259" key="7">
    <source>
        <dbReference type="PROSITE" id="PS50893"/>
    </source>
</evidence>
<evidence type="ECO:0000256" key="1">
    <source>
        <dbReference type="ARBA" id="ARBA00022448"/>
    </source>
</evidence>
<dbReference type="Pfam" id="PF00005">
    <property type="entry name" value="ABC_tran"/>
    <property type="match status" value="1"/>
</dbReference>
<dbReference type="Gene3D" id="3.40.50.300">
    <property type="entry name" value="P-loop containing nucleotide triphosphate hydrolases"/>
    <property type="match status" value="1"/>
</dbReference>
<dbReference type="InterPro" id="IPR003439">
    <property type="entry name" value="ABC_transporter-like_ATP-bd"/>
</dbReference>
<evidence type="ECO:0000256" key="5">
    <source>
        <dbReference type="ARBA" id="ARBA00022967"/>
    </source>
</evidence>
<protein>
    <submittedName>
        <fullName evidence="8">Heme ABC exporter ATP-binding protein CcmA</fullName>
    </submittedName>
</protein>
<keyword evidence="6" id="KW-0472">Membrane</keyword>
<accession>A0A4U1L1Q1</accession>
<dbReference type="InterPro" id="IPR003593">
    <property type="entry name" value="AAA+_ATPase"/>
</dbReference>
<dbReference type="SUPFAM" id="SSF52540">
    <property type="entry name" value="P-loop containing nucleoside triphosphate hydrolases"/>
    <property type="match status" value="1"/>
</dbReference>
<evidence type="ECO:0000256" key="6">
    <source>
        <dbReference type="ARBA" id="ARBA00023136"/>
    </source>
</evidence>
<dbReference type="AlphaFoldDB" id="A0A4U1L1Q1"/>
<dbReference type="GO" id="GO:0017004">
    <property type="term" value="P:cytochrome complex assembly"/>
    <property type="evidence" value="ECO:0007669"/>
    <property type="project" value="UniProtKB-KW"/>
</dbReference>
<keyword evidence="1" id="KW-0813">Transport</keyword>
<evidence type="ECO:0000256" key="2">
    <source>
        <dbReference type="ARBA" id="ARBA00022741"/>
    </source>
</evidence>
<comment type="caution">
    <text evidence="8">The sequence shown here is derived from an EMBL/GenBank/DDBJ whole genome shotgun (WGS) entry which is preliminary data.</text>
</comment>
<dbReference type="SMART" id="SM00382">
    <property type="entry name" value="AAA"/>
    <property type="match status" value="1"/>
</dbReference>
<evidence type="ECO:0000313" key="8">
    <source>
        <dbReference type="EMBL" id="TKD50110.1"/>
    </source>
</evidence>
<organism evidence="8 9">
    <name type="scientific">Sphingomonas baiyangensis</name>
    <dbReference type="NCBI Taxonomy" id="2572576"/>
    <lineage>
        <taxon>Bacteria</taxon>
        <taxon>Pseudomonadati</taxon>
        <taxon>Pseudomonadota</taxon>
        <taxon>Alphaproteobacteria</taxon>
        <taxon>Sphingomonadales</taxon>
        <taxon>Sphingomonadaceae</taxon>
        <taxon>Sphingomonas</taxon>
    </lineage>
</organism>